<dbReference type="EMBL" id="SRLO01000867">
    <property type="protein sequence ID" value="TNN45091.1"/>
    <property type="molecule type" value="Genomic_DNA"/>
</dbReference>
<feature type="compositionally biased region" description="Polar residues" evidence="1">
    <location>
        <begin position="56"/>
        <end position="71"/>
    </location>
</feature>
<dbReference type="AlphaFoldDB" id="A0A4Z2FVT4"/>
<sequence length="231" mass="25287">MSEAFALIPTPVQTQTGLKGRAVTDVPLHASEETSAHKALTVPYEPEFTYDCSPSHAASDSVGSETTQTSSRRSDGDGMITNAGPEPHRPEHSEVPTNRKKALCRGEREKVRYLLNDLHQILQHLPALADVLVCDDGRGQVTQDVRAHGLDGVEVPGEDKGDHLSEVSKDLIFTKTRDITRRRHLEQRRSLKQSRVLTGPSLRDPGPSVKPSLSKVTYQSEGGGRNPGKKM</sequence>
<feature type="compositionally biased region" description="Gly residues" evidence="1">
    <location>
        <begin position="221"/>
        <end position="231"/>
    </location>
</feature>
<dbReference type="Proteomes" id="UP000314294">
    <property type="component" value="Unassembled WGS sequence"/>
</dbReference>
<keyword evidence="3" id="KW-1185">Reference proteome</keyword>
<evidence type="ECO:0000313" key="2">
    <source>
        <dbReference type="EMBL" id="TNN45091.1"/>
    </source>
</evidence>
<reference evidence="2 3" key="1">
    <citation type="submission" date="2019-03" db="EMBL/GenBank/DDBJ databases">
        <title>First draft genome of Liparis tanakae, snailfish: a comprehensive survey of snailfish specific genes.</title>
        <authorList>
            <person name="Kim W."/>
            <person name="Song I."/>
            <person name="Jeong J.-H."/>
            <person name="Kim D."/>
            <person name="Kim S."/>
            <person name="Ryu S."/>
            <person name="Song J.Y."/>
            <person name="Lee S.K."/>
        </authorList>
    </citation>
    <scope>NUCLEOTIDE SEQUENCE [LARGE SCALE GENOMIC DNA]</scope>
    <source>
        <tissue evidence="2">Muscle</tissue>
    </source>
</reference>
<accession>A0A4Z2FVT4</accession>
<gene>
    <name evidence="2" type="ORF">EYF80_044705</name>
</gene>
<organism evidence="2 3">
    <name type="scientific">Liparis tanakae</name>
    <name type="common">Tanaka's snailfish</name>
    <dbReference type="NCBI Taxonomy" id="230148"/>
    <lineage>
        <taxon>Eukaryota</taxon>
        <taxon>Metazoa</taxon>
        <taxon>Chordata</taxon>
        <taxon>Craniata</taxon>
        <taxon>Vertebrata</taxon>
        <taxon>Euteleostomi</taxon>
        <taxon>Actinopterygii</taxon>
        <taxon>Neopterygii</taxon>
        <taxon>Teleostei</taxon>
        <taxon>Neoteleostei</taxon>
        <taxon>Acanthomorphata</taxon>
        <taxon>Eupercaria</taxon>
        <taxon>Perciformes</taxon>
        <taxon>Cottioidei</taxon>
        <taxon>Cottales</taxon>
        <taxon>Liparidae</taxon>
        <taxon>Liparis</taxon>
    </lineage>
</organism>
<feature type="region of interest" description="Disordered" evidence="1">
    <location>
        <begin position="51"/>
        <end position="100"/>
    </location>
</feature>
<feature type="region of interest" description="Disordered" evidence="1">
    <location>
        <begin position="186"/>
        <end position="231"/>
    </location>
</feature>
<name>A0A4Z2FVT4_9TELE</name>
<comment type="caution">
    <text evidence="2">The sequence shown here is derived from an EMBL/GenBank/DDBJ whole genome shotgun (WGS) entry which is preliminary data.</text>
</comment>
<proteinExistence type="predicted"/>
<evidence type="ECO:0000313" key="3">
    <source>
        <dbReference type="Proteomes" id="UP000314294"/>
    </source>
</evidence>
<protein>
    <submittedName>
        <fullName evidence="2">Uncharacterized protein</fullName>
    </submittedName>
</protein>
<evidence type="ECO:0000256" key="1">
    <source>
        <dbReference type="SAM" id="MobiDB-lite"/>
    </source>
</evidence>